<dbReference type="InterPro" id="IPR036942">
    <property type="entry name" value="Beta-barrel_TonB_sf"/>
</dbReference>
<reference evidence="10" key="2">
    <citation type="submission" date="2020-09" db="EMBL/GenBank/DDBJ databases">
        <authorList>
            <person name="Sun Q."/>
            <person name="Zhou Y."/>
        </authorList>
    </citation>
    <scope>NUCLEOTIDE SEQUENCE</scope>
    <source>
        <strain evidence="10">CGMCC 1.15966</strain>
    </source>
</reference>
<keyword evidence="6 7" id="KW-0998">Cell outer membrane</keyword>
<dbReference type="InterPro" id="IPR039426">
    <property type="entry name" value="TonB-dep_rcpt-like"/>
</dbReference>
<dbReference type="SUPFAM" id="SSF56935">
    <property type="entry name" value="Porins"/>
    <property type="match status" value="1"/>
</dbReference>
<sequence length="1055" mass="114324">MKHKLLSLIFVLTCIVGVAFAQNRQVSGKVTSVTDGAPLGGVSVLVVGTSSATQTDGSGNYSISVEGNATLNFSFVGYASKRVSVGSNTTVNVQLETDETSLEEVVVTGYGVRLIKDLTGSQSRVSGDKLAKEPSLSFDQALSGKMAGVQVGSSGGTLGDGVSVRIRGINSISSSSLPLYIIDGVPMNTVENTNVFNSGNGTRFNPLAMINSNDIESIEVLKDASAAVLYGSRAANGVILINTKRGKKGTTNIAFDSKTTFSRPAKMLDMLGAEDFMKISNEKISNASKYFSGVTEIAKESDVDGDGVNDRTNWLDEVYRNGIGYDNSVSISGGQEKANYFGSVRYLDQKGILENNSLKTGQVRLNTDINPLKWLKTGISLSYSKTLNNGVLTDRYVNGVTVSALQAFPTMAFSNPATSTGYNLGSNGYLTYGNNTRVVNGTNLVGGNIAHPYAASALQFNQNTPEQLLGNVYAEISPIQGLKISTKYGIDYLNNYEHQYAHPLIGGLGMSYNGMVQDNIRYRNQWVWQNYANYDRQFGVHRISATLGMESQFTKEKQVYAGGNDFSDTFFTDLIDGTYTGSVPGTSDVMLWSGGTLFSTGLQSYFGRVGYVFNDKYLAEVAFRSDAFSGFGLNSRWGSFPSMSLGWVASNEDFLKDVEWLNYLKVRGSYGKVGNSRGVGAYAARTLYGGGAYTTLNGFSASQMGNADLRWESSTKLDVGVDFTILNDRLNFVVDYYKNDISGLILNANPPSTVGVPGGAIETNIGSMKNSGIEFSVNAKTMTRENFTWNTSLNFTTVNNEVTSLVTEGADMVDGFSVASVGRRLGTYKLIKWRGVDSQTGDPMWYTADGGYKTYNQADKSWTYTNTDGVTTAAGSGVGGGDAQYLDESGLPKYYGGLDNNFTYKNIDFGFSMVYTGGFSIYNSTRASLLSNYFVNNGSEILDRWTTPGQQTDVPKLYMTETTANQASTRFLEKGDFLRMRTISLGYTFNDLSRWGISSLRLYGQVYNAFVITGYTGQDPEVSLNRNNSNIAIGVDNRSVPQPRTYTLGLNISLQ</sequence>
<dbReference type="RefSeq" id="WP_094258493.1">
    <property type="nucleotide sequence ID" value="NZ_BMKM01000011.1"/>
</dbReference>
<dbReference type="Gene3D" id="2.170.130.10">
    <property type="entry name" value="TonB-dependent receptor, plug domain"/>
    <property type="match status" value="1"/>
</dbReference>
<dbReference type="Gene3D" id="2.40.170.20">
    <property type="entry name" value="TonB-dependent receptor, beta-barrel domain"/>
    <property type="match status" value="1"/>
</dbReference>
<dbReference type="InterPro" id="IPR037066">
    <property type="entry name" value="Plug_dom_sf"/>
</dbReference>
<evidence type="ECO:0000256" key="7">
    <source>
        <dbReference type="PROSITE-ProRule" id="PRU01360"/>
    </source>
</evidence>
<evidence type="ECO:0000256" key="4">
    <source>
        <dbReference type="ARBA" id="ARBA00022692"/>
    </source>
</evidence>
<comment type="caution">
    <text evidence="10">The sequence shown here is derived from an EMBL/GenBank/DDBJ whole genome shotgun (WGS) entry which is preliminary data.</text>
</comment>
<dbReference type="Gene3D" id="2.60.40.1120">
    <property type="entry name" value="Carboxypeptidase-like, regulatory domain"/>
    <property type="match status" value="1"/>
</dbReference>
<dbReference type="Pfam" id="PF13715">
    <property type="entry name" value="CarbopepD_reg_2"/>
    <property type="match status" value="1"/>
</dbReference>
<gene>
    <name evidence="10" type="ORF">GCM10011516_30880</name>
</gene>
<dbReference type="EMBL" id="BMKM01000011">
    <property type="protein sequence ID" value="GGE30958.1"/>
    <property type="molecule type" value="Genomic_DNA"/>
</dbReference>
<dbReference type="Proteomes" id="UP000614460">
    <property type="component" value="Unassembled WGS sequence"/>
</dbReference>
<keyword evidence="4 7" id="KW-0812">Transmembrane</keyword>
<feature type="domain" description="TonB-dependent receptor plug" evidence="9">
    <location>
        <begin position="116"/>
        <end position="238"/>
    </location>
</feature>
<keyword evidence="2 7" id="KW-0813">Transport</keyword>
<evidence type="ECO:0000313" key="11">
    <source>
        <dbReference type="Proteomes" id="UP000614460"/>
    </source>
</evidence>
<dbReference type="InterPro" id="IPR008969">
    <property type="entry name" value="CarboxyPept-like_regulatory"/>
</dbReference>
<evidence type="ECO:0000256" key="3">
    <source>
        <dbReference type="ARBA" id="ARBA00022452"/>
    </source>
</evidence>
<dbReference type="GO" id="GO:0009279">
    <property type="term" value="C:cell outer membrane"/>
    <property type="evidence" value="ECO:0007669"/>
    <property type="project" value="UniProtKB-SubCell"/>
</dbReference>
<keyword evidence="11" id="KW-1185">Reference proteome</keyword>
<dbReference type="Pfam" id="PF07715">
    <property type="entry name" value="Plug"/>
    <property type="match status" value="1"/>
</dbReference>
<proteinExistence type="inferred from homology"/>
<dbReference type="NCBIfam" id="TIGR04056">
    <property type="entry name" value="OMP_RagA_SusC"/>
    <property type="match status" value="1"/>
</dbReference>
<reference evidence="10" key="1">
    <citation type="journal article" date="2014" name="Int. J. Syst. Evol. Microbiol.">
        <title>Complete genome sequence of Corynebacterium casei LMG S-19264T (=DSM 44701T), isolated from a smear-ripened cheese.</title>
        <authorList>
            <consortium name="US DOE Joint Genome Institute (JGI-PGF)"/>
            <person name="Walter F."/>
            <person name="Albersmeier A."/>
            <person name="Kalinowski J."/>
            <person name="Ruckert C."/>
        </authorList>
    </citation>
    <scope>NUCLEOTIDE SEQUENCE</scope>
    <source>
        <strain evidence="10">CGMCC 1.15966</strain>
    </source>
</reference>
<protein>
    <submittedName>
        <fullName evidence="10">SusC/RagA family TonB-linked outer membrane protein</fullName>
    </submittedName>
</protein>
<evidence type="ECO:0000259" key="9">
    <source>
        <dbReference type="Pfam" id="PF07715"/>
    </source>
</evidence>
<accession>A0A8H9G1V7</accession>
<keyword evidence="3 7" id="KW-1134">Transmembrane beta strand</keyword>
<evidence type="ECO:0000256" key="1">
    <source>
        <dbReference type="ARBA" id="ARBA00004571"/>
    </source>
</evidence>
<evidence type="ECO:0000313" key="10">
    <source>
        <dbReference type="EMBL" id="GGE30958.1"/>
    </source>
</evidence>
<keyword evidence="5 7" id="KW-0472">Membrane</keyword>
<dbReference type="PROSITE" id="PS52016">
    <property type="entry name" value="TONB_DEPENDENT_REC_3"/>
    <property type="match status" value="1"/>
</dbReference>
<dbReference type="AlphaFoldDB" id="A0A8H9G1V7"/>
<dbReference type="InterPro" id="IPR023996">
    <property type="entry name" value="TonB-dep_OMP_SusC/RagA"/>
</dbReference>
<comment type="subcellular location">
    <subcellularLocation>
        <location evidence="1 7">Cell outer membrane</location>
        <topology evidence="1 7">Multi-pass membrane protein</topology>
    </subcellularLocation>
</comment>
<comment type="similarity">
    <text evidence="7">Belongs to the TonB-dependent receptor family.</text>
</comment>
<feature type="chain" id="PRO_5034705839" evidence="8">
    <location>
        <begin position="22"/>
        <end position="1055"/>
    </location>
</feature>
<evidence type="ECO:0000256" key="5">
    <source>
        <dbReference type="ARBA" id="ARBA00023136"/>
    </source>
</evidence>
<dbReference type="SUPFAM" id="SSF49464">
    <property type="entry name" value="Carboxypeptidase regulatory domain-like"/>
    <property type="match status" value="1"/>
</dbReference>
<dbReference type="InterPro" id="IPR012910">
    <property type="entry name" value="Plug_dom"/>
</dbReference>
<keyword evidence="8" id="KW-0732">Signal</keyword>
<dbReference type="NCBIfam" id="TIGR04057">
    <property type="entry name" value="SusC_RagA_signa"/>
    <property type="match status" value="1"/>
</dbReference>
<feature type="signal peptide" evidence="8">
    <location>
        <begin position="1"/>
        <end position="21"/>
    </location>
</feature>
<organism evidence="10 11">
    <name type="scientific">Sphingobacterium cellulitidis</name>
    <dbReference type="NCBI Taxonomy" id="1768011"/>
    <lineage>
        <taxon>Bacteria</taxon>
        <taxon>Pseudomonadati</taxon>
        <taxon>Bacteroidota</taxon>
        <taxon>Sphingobacteriia</taxon>
        <taxon>Sphingobacteriales</taxon>
        <taxon>Sphingobacteriaceae</taxon>
        <taxon>Sphingobacterium</taxon>
    </lineage>
</organism>
<name>A0A8H9G1V7_9SPHI</name>
<evidence type="ECO:0000256" key="8">
    <source>
        <dbReference type="SAM" id="SignalP"/>
    </source>
</evidence>
<dbReference type="InterPro" id="IPR023997">
    <property type="entry name" value="TonB-dep_OMP_SusC/RagA_CS"/>
</dbReference>
<evidence type="ECO:0000256" key="2">
    <source>
        <dbReference type="ARBA" id="ARBA00022448"/>
    </source>
</evidence>
<evidence type="ECO:0000256" key="6">
    <source>
        <dbReference type="ARBA" id="ARBA00023237"/>
    </source>
</evidence>